<feature type="region of interest" description="Disordered" evidence="6">
    <location>
        <begin position="366"/>
        <end position="392"/>
    </location>
</feature>
<evidence type="ECO:0000256" key="3">
    <source>
        <dbReference type="ARBA" id="ARBA00022989"/>
    </source>
</evidence>
<dbReference type="EMBL" id="KI968724">
    <property type="protein sequence ID" value="EUN28053.1"/>
    <property type="molecule type" value="Genomic_DNA"/>
</dbReference>
<feature type="transmembrane region" description="Helical" evidence="7">
    <location>
        <begin position="76"/>
        <end position="96"/>
    </location>
</feature>
<feature type="transmembrane region" description="Helical" evidence="7">
    <location>
        <begin position="141"/>
        <end position="159"/>
    </location>
</feature>
<organism evidence="9 10">
    <name type="scientific">Bipolaris victoriae (strain FI3)</name>
    <name type="common">Victoria blight of oats agent</name>
    <name type="synonym">Cochliobolus victoriae</name>
    <dbReference type="NCBI Taxonomy" id="930091"/>
    <lineage>
        <taxon>Eukaryota</taxon>
        <taxon>Fungi</taxon>
        <taxon>Dikarya</taxon>
        <taxon>Ascomycota</taxon>
        <taxon>Pezizomycotina</taxon>
        <taxon>Dothideomycetes</taxon>
        <taxon>Pleosporomycetidae</taxon>
        <taxon>Pleosporales</taxon>
        <taxon>Pleosporineae</taxon>
        <taxon>Pleosporaceae</taxon>
        <taxon>Bipolaris</taxon>
    </lineage>
</organism>
<feature type="compositionally biased region" description="Basic and acidic residues" evidence="6">
    <location>
        <begin position="370"/>
        <end position="381"/>
    </location>
</feature>
<evidence type="ECO:0000259" key="8">
    <source>
        <dbReference type="PROSITE" id="PS50922"/>
    </source>
</evidence>
<dbReference type="GeneID" id="26251620"/>
<keyword evidence="4 5" id="KW-0472">Membrane</keyword>
<evidence type="ECO:0000256" key="6">
    <source>
        <dbReference type="SAM" id="MobiDB-lite"/>
    </source>
</evidence>
<dbReference type="InterPro" id="IPR006634">
    <property type="entry name" value="TLC-dom"/>
</dbReference>
<proteinExistence type="predicted"/>
<evidence type="ECO:0000313" key="10">
    <source>
        <dbReference type="Proteomes" id="UP000054337"/>
    </source>
</evidence>
<dbReference type="Proteomes" id="UP000054337">
    <property type="component" value="Unassembled WGS sequence"/>
</dbReference>
<dbReference type="SMART" id="SM00724">
    <property type="entry name" value="TLC"/>
    <property type="match status" value="1"/>
</dbReference>
<feature type="transmembrane region" description="Helical" evidence="7">
    <location>
        <begin position="116"/>
        <end position="134"/>
    </location>
</feature>
<dbReference type="PANTHER" id="PTHR13439">
    <property type="entry name" value="CT120 PROTEIN"/>
    <property type="match status" value="1"/>
</dbReference>
<sequence>MHDPFPIARPESLVKYVQPVADYLSLNTLPLHFHEVAAAYVLYDVTYRFIAPAFSRIFFPRVYATFNARTKLNWDVHIVSFVQSTLICALALWVMWTDKELNSMDRVERVHGYTGASGLIQAFAGGYFLWDLVITVQNVKIFGIGMLFHAISALCVFSLGFRPFVNYYACTFILYELSSPFLNIHWFCDKLNMTGSTVQFVNGLMLLFTFFSCRLVWGTYQSIRVFGDVYHLYMSGHIPQHDPEVGKLSDDTYVNNAGFKNDLLQYSSGQTIPLWLISAYLASNIILNGLNWFWFSKMIETLRKRFDPPIGTRKVQPKVNAAPVEIPENEKVLIEGIHVSTPGVVEKDTEDYVNIASPKSLQFQKNKSGTHLEVKQSEVRSRNPSQRAAHAA</sequence>
<gene>
    <name evidence="9" type="ORF">COCVIDRAFT_15160</name>
</gene>
<dbReference type="GO" id="GO:0005783">
    <property type="term" value="C:endoplasmic reticulum"/>
    <property type="evidence" value="ECO:0007669"/>
    <property type="project" value="TreeGrafter"/>
</dbReference>
<dbReference type="PROSITE" id="PS50922">
    <property type="entry name" value="TLC"/>
    <property type="match status" value="1"/>
</dbReference>
<dbReference type="InterPro" id="IPR050846">
    <property type="entry name" value="TLCD"/>
</dbReference>
<keyword evidence="3 7" id="KW-1133">Transmembrane helix</keyword>
<dbReference type="AlphaFoldDB" id="W7EC68"/>
<dbReference type="OrthoDB" id="10266980at2759"/>
<evidence type="ECO:0000256" key="2">
    <source>
        <dbReference type="ARBA" id="ARBA00022692"/>
    </source>
</evidence>
<feature type="transmembrane region" description="Helical" evidence="7">
    <location>
        <begin position="272"/>
        <end position="295"/>
    </location>
</feature>
<dbReference type="GO" id="GO:0016020">
    <property type="term" value="C:membrane"/>
    <property type="evidence" value="ECO:0007669"/>
    <property type="project" value="UniProtKB-SubCell"/>
</dbReference>
<feature type="transmembrane region" description="Helical" evidence="7">
    <location>
        <begin position="200"/>
        <end position="220"/>
    </location>
</feature>
<dbReference type="GO" id="GO:0055088">
    <property type="term" value="P:lipid homeostasis"/>
    <property type="evidence" value="ECO:0007669"/>
    <property type="project" value="TreeGrafter"/>
</dbReference>
<dbReference type="RefSeq" id="XP_014557574.1">
    <property type="nucleotide sequence ID" value="XM_014702088.1"/>
</dbReference>
<comment type="subcellular location">
    <subcellularLocation>
        <location evidence="1">Membrane</location>
        <topology evidence="1">Multi-pass membrane protein</topology>
    </subcellularLocation>
</comment>
<reference evidence="9 10" key="1">
    <citation type="journal article" date="2013" name="PLoS Genet.">
        <title>Comparative genome structure, secondary metabolite, and effector coding capacity across Cochliobolus pathogens.</title>
        <authorList>
            <person name="Condon B.J."/>
            <person name="Leng Y."/>
            <person name="Wu D."/>
            <person name="Bushley K.E."/>
            <person name="Ohm R.A."/>
            <person name="Otillar R."/>
            <person name="Martin J."/>
            <person name="Schackwitz W."/>
            <person name="Grimwood J."/>
            <person name="MohdZainudin N."/>
            <person name="Xue C."/>
            <person name="Wang R."/>
            <person name="Manning V.A."/>
            <person name="Dhillon B."/>
            <person name="Tu Z.J."/>
            <person name="Steffenson B.J."/>
            <person name="Salamov A."/>
            <person name="Sun H."/>
            <person name="Lowry S."/>
            <person name="LaButti K."/>
            <person name="Han J."/>
            <person name="Copeland A."/>
            <person name="Lindquist E."/>
            <person name="Barry K."/>
            <person name="Schmutz J."/>
            <person name="Baker S.E."/>
            <person name="Ciuffetti L.M."/>
            <person name="Grigoriev I.V."/>
            <person name="Zhong S."/>
            <person name="Turgeon B.G."/>
        </authorList>
    </citation>
    <scope>NUCLEOTIDE SEQUENCE [LARGE SCALE GENOMIC DNA]</scope>
    <source>
        <strain evidence="9 10">FI3</strain>
    </source>
</reference>
<feature type="transmembrane region" description="Helical" evidence="7">
    <location>
        <begin position="165"/>
        <end position="188"/>
    </location>
</feature>
<evidence type="ECO:0000256" key="7">
    <source>
        <dbReference type="SAM" id="Phobius"/>
    </source>
</evidence>
<keyword evidence="2 5" id="KW-0812">Transmembrane</keyword>
<keyword evidence="10" id="KW-1185">Reference proteome</keyword>
<evidence type="ECO:0000256" key="4">
    <source>
        <dbReference type="ARBA" id="ARBA00023136"/>
    </source>
</evidence>
<dbReference type="HOGENOM" id="CLU_034597_0_1_1"/>
<accession>W7EC68</accession>
<feature type="domain" description="TLC" evidence="8">
    <location>
        <begin position="69"/>
        <end position="307"/>
    </location>
</feature>
<evidence type="ECO:0000313" key="9">
    <source>
        <dbReference type="EMBL" id="EUN28053.1"/>
    </source>
</evidence>
<dbReference type="Pfam" id="PF03798">
    <property type="entry name" value="TRAM_LAG1_CLN8"/>
    <property type="match status" value="1"/>
</dbReference>
<evidence type="ECO:0000256" key="5">
    <source>
        <dbReference type="PROSITE-ProRule" id="PRU00205"/>
    </source>
</evidence>
<name>W7EC68_BIPV3</name>
<protein>
    <recommendedName>
        <fullName evidence="8">TLC domain-containing protein</fullName>
    </recommendedName>
</protein>
<dbReference type="PANTHER" id="PTHR13439:SF0">
    <property type="entry name" value="TOPOISOMERASE I DAMAGE AFFECTED PROTEIN 4"/>
    <property type="match status" value="1"/>
</dbReference>
<evidence type="ECO:0000256" key="1">
    <source>
        <dbReference type="ARBA" id="ARBA00004141"/>
    </source>
</evidence>